<evidence type="ECO:0008006" key="4">
    <source>
        <dbReference type="Google" id="ProtNLM"/>
    </source>
</evidence>
<comment type="caution">
    <text evidence="2">The sequence shown here is derived from an EMBL/GenBank/DDBJ whole genome shotgun (WGS) entry which is preliminary data.</text>
</comment>
<feature type="signal peptide" evidence="1">
    <location>
        <begin position="1"/>
        <end position="20"/>
    </location>
</feature>
<evidence type="ECO:0000313" key="2">
    <source>
        <dbReference type="EMBL" id="KWS05478.1"/>
    </source>
</evidence>
<organism evidence="2 3">
    <name type="scientific">Lysobacter capsici AZ78</name>
    <dbReference type="NCBI Taxonomy" id="1444315"/>
    <lineage>
        <taxon>Bacteria</taxon>
        <taxon>Pseudomonadati</taxon>
        <taxon>Pseudomonadota</taxon>
        <taxon>Gammaproteobacteria</taxon>
        <taxon>Lysobacterales</taxon>
        <taxon>Lysobacteraceae</taxon>
        <taxon>Lysobacter</taxon>
    </lineage>
</organism>
<name>A0A120AH18_9GAMM</name>
<dbReference type="EMBL" id="JAJA02000001">
    <property type="protein sequence ID" value="KWS05478.1"/>
    <property type="molecule type" value="Genomic_DNA"/>
</dbReference>
<dbReference type="AlphaFoldDB" id="A0A120AH18"/>
<evidence type="ECO:0000256" key="1">
    <source>
        <dbReference type="SAM" id="SignalP"/>
    </source>
</evidence>
<keyword evidence="3" id="KW-1185">Reference proteome</keyword>
<dbReference type="Proteomes" id="UP000023435">
    <property type="component" value="Unassembled WGS sequence"/>
</dbReference>
<keyword evidence="1" id="KW-0732">Signal</keyword>
<dbReference type="RefSeq" id="WP_051547853.1">
    <property type="nucleotide sequence ID" value="NZ_JAJA02000001.1"/>
</dbReference>
<gene>
    <name evidence="2" type="ORF">AZ78_3030</name>
</gene>
<protein>
    <recommendedName>
        <fullName evidence="4">Lipoprotein</fullName>
    </recommendedName>
</protein>
<proteinExistence type="predicted"/>
<accession>A0A120AH18</accession>
<sequence length="596" mass="63761">MSGLRSITFGFVAAVCAASAYLLYPAPADSANARVVAAADDGGFDLIPPTVADLYITARTQDSQGNNALLAVTYAANQALPASLPLQVGGRQATLVRDSQNPQRYTAVIAFDFDAFLAEQTRRQQLAPSKPWVPRFDGREHIGDAPWAFLDPAQLRSDIARQVAIRIPRDVLLGPPIAISAPRSLMVVHPLVVEDPTRTYDACTNTGNPNGAWTFNKLMTDMANQPVTGVDPSDFVAQWLLAHAGASTVNGYTVDGSPAFSQILSEWPRLSGGKLNLAKSPMRLLAIVNRVDLRTNSAYGGGSAGEGRFVFGVIRPMTGGGCQEVPLTVILEYGVPKLGCPAVRSYAQQWAGLSTLVLGSSGYNAALQALTDQFALANASPGKPNRSAINQVRTNEEPWHPFWDWRQREDQLITAGPWLRPATTKQTPDRSFNTTASASPRLPQYVNANAPAILAGTYRVPQIYAGTRFLGGDTVTEPYWQHNLIANNNARHKFSLNTCGACHGPETDTDFTHIAPRASGAQAALSSFLTGAPAGGTLDAPMTYTLPDPAVPTTLRSYGDLAFRQSHLSTLASSSCPSGGLFTELHFFPIAMSATH</sequence>
<reference evidence="2 3" key="1">
    <citation type="journal article" date="2014" name="Genome Announc.">
        <title>Draft Genome Sequence of Lysobacter capsici AZ78, a Bacterium Antagonistic to Plant-Pathogenic Oomycetes.</title>
        <authorList>
            <person name="Puopolo G."/>
            <person name="Sonego P."/>
            <person name="Engelen K."/>
            <person name="Pertot I."/>
        </authorList>
    </citation>
    <scope>NUCLEOTIDE SEQUENCE [LARGE SCALE GENOMIC DNA]</scope>
    <source>
        <strain evidence="2 3">AZ78</strain>
    </source>
</reference>
<feature type="chain" id="PRO_5007163690" description="Lipoprotein" evidence="1">
    <location>
        <begin position="21"/>
        <end position="596"/>
    </location>
</feature>
<evidence type="ECO:0000313" key="3">
    <source>
        <dbReference type="Proteomes" id="UP000023435"/>
    </source>
</evidence>
<dbReference type="OrthoDB" id="606708at2"/>